<keyword evidence="4 9" id="KW-0805">Transcription regulation</keyword>
<feature type="compositionally biased region" description="Polar residues" evidence="10">
    <location>
        <begin position="446"/>
        <end position="459"/>
    </location>
</feature>
<feature type="region of interest" description="Disordered" evidence="10">
    <location>
        <begin position="157"/>
        <end position="180"/>
    </location>
</feature>
<name>A0A444YL69_ARAHY</name>
<dbReference type="PROSITE" id="PS50863">
    <property type="entry name" value="B3"/>
    <property type="match status" value="1"/>
</dbReference>
<dbReference type="Proteomes" id="UP000289738">
    <property type="component" value="Chromosome B06"/>
</dbReference>
<dbReference type="Pfam" id="PF02309">
    <property type="entry name" value="AUX_IAA"/>
    <property type="match status" value="2"/>
</dbReference>
<dbReference type="PROSITE" id="PS51745">
    <property type="entry name" value="PB1"/>
    <property type="match status" value="1"/>
</dbReference>
<dbReference type="InterPro" id="IPR053793">
    <property type="entry name" value="PB1-like"/>
</dbReference>
<evidence type="ECO:0000256" key="10">
    <source>
        <dbReference type="SAM" id="MobiDB-lite"/>
    </source>
</evidence>
<evidence type="ECO:0000256" key="4">
    <source>
        <dbReference type="ARBA" id="ARBA00023015"/>
    </source>
</evidence>
<dbReference type="InterPro" id="IPR044835">
    <property type="entry name" value="ARF_plant"/>
</dbReference>
<accession>A0A444YL69</accession>
<dbReference type="PANTHER" id="PTHR31384">
    <property type="entry name" value="AUXIN RESPONSE FACTOR 4-RELATED"/>
    <property type="match status" value="1"/>
</dbReference>
<dbReference type="Pfam" id="PF02362">
    <property type="entry name" value="B3"/>
    <property type="match status" value="1"/>
</dbReference>
<dbReference type="Gene3D" id="3.10.20.90">
    <property type="entry name" value="Phosphatidylinositol 3-kinase Catalytic Subunit, Chain A, domain 1"/>
    <property type="match status" value="1"/>
</dbReference>
<comment type="caution">
    <text evidence="13">The sequence shown here is derived from an EMBL/GenBank/DDBJ whole genome shotgun (WGS) entry which is preliminary data.</text>
</comment>
<evidence type="ECO:0000256" key="9">
    <source>
        <dbReference type="RuleBase" id="RU004561"/>
    </source>
</evidence>
<dbReference type="InterPro" id="IPR033389">
    <property type="entry name" value="AUX/IAA_dom"/>
</dbReference>
<dbReference type="PANTHER" id="PTHR31384:SF8">
    <property type="entry name" value="AUXIN RESPONSE FACTOR 11"/>
    <property type="match status" value="1"/>
</dbReference>
<keyword evidence="6 9" id="KW-0804">Transcription</keyword>
<dbReference type="GO" id="GO:0006355">
    <property type="term" value="P:regulation of DNA-templated transcription"/>
    <property type="evidence" value="ECO:0007669"/>
    <property type="project" value="InterPro"/>
</dbReference>
<keyword evidence="14" id="KW-1185">Reference proteome</keyword>
<comment type="subcellular location">
    <subcellularLocation>
        <location evidence="1 9">Nucleus</location>
    </subcellularLocation>
</comment>
<evidence type="ECO:0000256" key="6">
    <source>
        <dbReference type="ARBA" id="ARBA00023163"/>
    </source>
</evidence>
<dbReference type="EMBL" id="SDMP01000016">
    <property type="protein sequence ID" value="RYR02701.1"/>
    <property type="molecule type" value="Genomic_DNA"/>
</dbReference>
<feature type="region of interest" description="Disordered" evidence="10">
    <location>
        <begin position="1"/>
        <end position="21"/>
    </location>
</feature>
<feature type="domain" description="PB1" evidence="12">
    <location>
        <begin position="604"/>
        <end position="687"/>
    </location>
</feature>
<evidence type="ECO:0000256" key="7">
    <source>
        <dbReference type="ARBA" id="ARBA00023242"/>
    </source>
</evidence>
<evidence type="ECO:0000256" key="5">
    <source>
        <dbReference type="ARBA" id="ARBA00023125"/>
    </source>
</evidence>
<feature type="domain" description="TF-B3" evidence="11">
    <location>
        <begin position="134"/>
        <end position="255"/>
    </location>
</feature>
<keyword evidence="8 9" id="KW-0927">Auxin signaling pathway</keyword>
<reference evidence="13 14" key="1">
    <citation type="submission" date="2019-01" db="EMBL/GenBank/DDBJ databases">
        <title>Sequencing of cultivated peanut Arachis hypogaea provides insights into genome evolution and oil improvement.</title>
        <authorList>
            <person name="Chen X."/>
        </authorList>
    </citation>
    <scope>NUCLEOTIDE SEQUENCE [LARGE SCALE GENOMIC DNA]</scope>
    <source>
        <strain evidence="14">cv. Fuhuasheng</strain>
        <strain evidence="13">GDAAS-fuhuasheng2018</strain>
        <tissue evidence="13">Leaves</tissue>
    </source>
</reference>
<comment type="function">
    <text evidence="9">Auxin response factors (ARFs) are transcriptional factors that bind specifically to the DNA sequence 5'-TGTCTC-3' found in the auxin-responsive promoter elements (AuxREs).</text>
</comment>
<dbReference type="GO" id="GO:0005634">
    <property type="term" value="C:nucleus"/>
    <property type="evidence" value="ECO:0007669"/>
    <property type="project" value="UniProtKB-SubCell"/>
</dbReference>
<dbReference type="FunFam" id="2.30.30.1040:FF:000001">
    <property type="entry name" value="Auxin response factor"/>
    <property type="match status" value="1"/>
</dbReference>
<dbReference type="FunFam" id="3.10.20.90:FF:000047">
    <property type="entry name" value="Auxin response factor"/>
    <property type="match status" value="1"/>
</dbReference>
<evidence type="ECO:0000259" key="12">
    <source>
        <dbReference type="PROSITE" id="PS51745"/>
    </source>
</evidence>
<dbReference type="Gene3D" id="2.30.30.1040">
    <property type="match status" value="1"/>
</dbReference>
<evidence type="ECO:0000256" key="8">
    <source>
        <dbReference type="ARBA" id="ARBA00023294"/>
    </source>
</evidence>
<feature type="region of interest" description="Disordered" evidence="10">
    <location>
        <begin position="466"/>
        <end position="502"/>
    </location>
</feature>
<evidence type="ECO:0000313" key="14">
    <source>
        <dbReference type="Proteomes" id="UP000289738"/>
    </source>
</evidence>
<keyword evidence="5 9" id="KW-0238">DNA-binding</keyword>
<dbReference type="EMBL" id="SDMP01000016">
    <property type="protein sequence ID" value="RYR02700.1"/>
    <property type="molecule type" value="Genomic_DNA"/>
</dbReference>
<organism evidence="13 14">
    <name type="scientific">Arachis hypogaea</name>
    <name type="common">Peanut</name>
    <dbReference type="NCBI Taxonomy" id="3818"/>
    <lineage>
        <taxon>Eukaryota</taxon>
        <taxon>Viridiplantae</taxon>
        <taxon>Streptophyta</taxon>
        <taxon>Embryophyta</taxon>
        <taxon>Tracheophyta</taxon>
        <taxon>Spermatophyta</taxon>
        <taxon>Magnoliopsida</taxon>
        <taxon>eudicotyledons</taxon>
        <taxon>Gunneridae</taxon>
        <taxon>Pentapetalae</taxon>
        <taxon>rosids</taxon>
        <taxon>fabids</taxon>
        <taxon>Fabales</taxon>
        <taxon>Fabaceae</taxon>
        <taxon>Papilionoideae</taxon>
        <taxon>50 kb inversion clade</taxon>
        <taxon>dalbergioids sensu lato</taxon>
        <taxon>Dalbergieae</taxon>
        <taxon>Pterocarpus clade</taxon>
        <taxon>Arachis</taxon>
    </lineage>
</organism>
<dbReference type="SUPFAM" id="SSF101936">
    <property type="entry name" value="DNA-binding pseudobarrel domain"/>
    <property type="match status" value="1"/>
</dbReference>
<evidence type="ECO:0000256" key="2">
    <source>
        <dbReference type="ARBA" id="ARBA00007853"/>
    </source>
</evidence>
<dbReference type="SUPFAM" id="SSF54277">
    <property type="entry name" value="CAD &amp; PB1 domains"/>
    <property type="match status" value="1"/>
</dbReference>
<evidence type="ECO:0000256" key="1">
    <source>
        <dbReference type="ARBA" id="ARBA00004123"/>
    </source>
</evidence>
<sequence length="712" mass="79316">MANLECNLRGPPTPTAQTGEGDEDLYTELWKLCAGPLVDVPRTGERVYYFPQGHMEQLQASTNQEVNQELSQQIPHFNLPTKILCRVVHIQLLAEQETDEVYARITLLPEPDQKEPTIPDPSPVESQRETFHSFSKILTPSDTSTHGGCSIRRMHATECLPPLPSPPSDADENSPPPSQELVAKDLHGFEWKFKHVLRGKGDKGGKGGKGGSPKRHLFTTGWSTFVTSKRLVAGDAFVFLRGEDGEMRVGIRRLARQQIPMPSSVISSQSMHLGVLATASHAVMTRTMFVVYYKPRSSQFIIGLNKYLEAVKNKFTAGMRYKMRFEVEESPERRFSGTIVGVGDVSPGWSNSQWRSLKVHWDEPATFPRPERVSAWEIEPFVVSTALAKRPRHADHTSSSEIASNTPASAFWFHGSSMSHDPAELGGAEVQCKENQVVWSLRQKETNGNPMNSHSSSSRVRMEGIWSNSPHASVPPNPPNNNAAAKQGLSPISSKPNDDGLTHDKVEVDARKKTENPTKIFLFGVNLTNNFRSNVSHPEKEQACSAIVPVGPKESTPITITASATQNAQNSNYSVSDKEQQNQISSDVLPAEKPNKLASLPSMRTRTKVQMQGVAVGRAVDLTMLNGYDELTIELEKLFHIEGELRSQNKWAVTFTDDENDMMLVGDDPWPEFCNIVKRIYIYSREDVKKMKYKLSVPSLDCEETLLSKEET</sequence>
<comment type="similarity">
    <text evidence="2 9">Belongs to the ARF family.</text>
</comment>
<proteinExistence type="inferred from homology"/>
<dbReference type="Gene3D" id="2.40.330.10">
    <property type="entry name" value="DNA-binding pseudobarrel domain"/>
    <property type="match status" value="1"/>
</dbReference>
<comment type="subunit">
    <text evidence="3 9">Homodimers and heterodimers.</text>
</comment>
<dbReference type="CDD" id="cd10017">
    <property type="entry name" value="B3_DNA"/>
    <property type="match status" value="1"/>
</dbReference>
<dbReference type="GO" id="GO:0009734">
    <property type="term" value="P:auxin-activated signaling pathway"/>
    <property type="evidence" value="ECO:0007669"/>
    <property type="project" value="UniProtKB-KW"/>
</dbReference>
<dbReference type="InterPro" id="IPR015300">
    <property type="entry name" value="DNA-bd_pseudobarrel_sf"/>
</dbReference>
<evidence type="ECO:0000256" key="3">
    <source>
        <dbReference type="ARBA" id="ARBA00011726"/>
    </source>
</evidence>
<dbReference type="InterPro" id="IPR003340">
    <property type="entry name" value="B3_DNA-bd"/>
</dbReference>
<evidence type="ECO:0000259" key="11">
    <source>
        <dbReference type="PROSITE" id="PS50863"/>
    </source>
</evidence>
<gene>
    <name evidence="13" type="ORF">Ahy_B06g081502</name>
</gene>
<dbReference type="GO" id="GO:0003677">
    <property type="term" value="F:DNA binding"/>
    <property type="evidence" value="ECO:0007669"/>
    <property type="project" value="UniProtKB-KW"/>
</dbReference>
<dbReference type="AlphaFoldDB" id="A0A444YL69"/>
<dbReference type="SMART" id="SM01019">
    <property type="entry name" value="B3"/>
    <property type="match status" value="1"/>
</dbReference>
<dbReference type="STRING" id="3818.A0A444YL69"/>
<dbReference type="InterPro" id="IPR010525">
    <property type="entry name" value="ARF_dom"/>
</dbReference>
<protein>
    <recommendedName>
        <fullName evidence="9">Auxin response factor</fullName>
    </recommendedName>
</protein>
<feature type="region of interest" description="Disordered" evidence="10">
    <location>
        <begin position="442"/>
        <end position="461"/>
    </location>
</feature>
<evidence type="ECO:0000313" key="13">
    <source>
        <dbReference type="EMBL" id="RYR02700.1"/>
    </source>
</evidence>
<dbReference type="Pfam" id="PF06507">
    <property type="entry name" value="ARF_AD"/>
    <property type="match status" value="1"/>
</dbReference>
<keyword evidence="7 9" id="KW-0539">Nucleus</keyword>